<dbReference type="EMBL" id="BART01018055">
    <property type="protein sequence ID" value="GAG85338.1"/>
    <property type="molecule type" value="Genomic_DNA"/>
</dbReference>
<protein>
    <recommendedName>
        <fullName evidence="1">Polymerase nucleotidyl transferase domain-containing protein</fullName>
    </recommendedName>
</protein>
<organism evidence="2">
    <name type="scientific">marine sediment metagenome</name>
    <dbReference type="NCBI Taxonomy" id="412755"/>
    <lineage>
        <taxon>unclassified sequences</taxon>
        <taxon>metagenomes</taxon>
        <taxon>ecological metagenomes</taxon>
    </lineage>
</organism>
<evidence type="ECO:0000313" key="2">
    <source>
        <dbReference type="EMBL" id="GAG85338.1"/>
    </source>
</evidence>
<dbReference type="CDD" id="cd05403">
    <property type="entry name" value="NT_KNTase_like"/>
    <property type="match status" value="1"/>
</dbReference>
<dbReference type="GO" id="GO:0016779">
    <property type="term" value="F:nucleotidyltransferase activity"/>
    <property type="evidence" value="ECO:0007669"/>
    <property type="project" value="InterPro"/>
</dbReference>
<evidence type="ECO:0000259" key="1">
    <source>
        <dbReference type="Pfam" id="PF01909"/>
    </source>
</evidence>
<dbReference type="InterPro" id="IPR043519">
    <property type="entry name" value="NT_sf"/>
</dbReference>
<dbReference type="AlphaFoldDB" id="X1BMN6"/>
<feature type="domain" description="Polymerase nucleotidyl transferase" evidence="1">
    <location>
        <begin position="101"/>
        <end position="150"/>
    </location>
</feature>
<gene>
    <name evidence="2" type="ORF">S01H4_34153</name>
</gene>
<dbReference type="Pfam" id="PF01909">
    <property type="entry name" value="NTP_transf_2"/>
    <property type="match status" value="1"/>
</dbReference>
<dbReference type="SUPFAM" id="SSF81301">
    <property type="entry name" value="Nucleotidyltransferase"/>
    <property type="match status" value="1"/>
</dbReference>
<reference evidence="2" key="1">
    <citation type="journal article" date="2014" name="Front. Microbiol.">
        <title>High frequency of phylogenetically diverse reductive dehalogenase-homologous genes in deep subseafloor sedimentary metagenomes.</title>
        <authorList>
            <person name="Kawai M."/>
            <person name="Futagami T."/>
            <person name="Toyoda A."/>
            <person name="Takaki Y."/>
            <person name="Nishi S."/>
            <person name="Hori S."/>
            <person name="Arai W."/>
            <person name="Tsubouchi T."/>
            <person name="Morono Y."/>
            <person name="Uchiyama I."/>
            <person name="Ito T."/>
            <person name="Fujiyama A."/>
            <person name="Inagaki F."/>
            <person name="Takami H."/>
        </authorList>
    </citation>
    <scope>NUCLEOTIDE SEQUENCE</scope>
    <source>
        <strain evidence="2">Expedition CK06-06</strain>
    </source>
</reference>
<proteinExistence type="predicted"/>
<sequence>MTEEGTQEEKPVGRLTGKTMTHSVTVVFEGVPVERNNYLVVYGEKDEEGNKPYFVMYITDMWTDEKGRMAKLGVLGERPKRPFEIGSDVFMAKEEQISSILDLLVEFKGKKSLLDLAGLKIELEEKLKCKVDVLTYDSLHPLLKKQILTEQIEIL</sequence>
<comment type="caution">
    <text evidence="2">The sequence shown here is derived from an EMBL/GenBank/DDBJ whole genome shotgun (WGS) entry which is preliminary data.</text>
</comment>
<name>X1BMN6_9ZZZZ</name>
<accession>X1BMN6</accession>
<dbReference type="Gene3D" id="3.30.460.10">
    <property type="entry name" value="Beta Polymerase, domain 2"/>
    <property type="match status" value="1"/>
</dbReference>
<dbReference type="InterPro" id="IPR002934">
    <property type="entry name" value="Polymerase_NTP_transf_dom"/>
</dbReference>